<reference evidence="1 2" key="1">
    <citation type="submission" date="2020-08" db="EMBL/GenBank/DDBJ databases">
        <authorList>
            <person name="Liu C."/>
            <person name="Sun Q."/>
        </authorList>
    </citation>
    <scope>NUCLEOTIDE SEQUENCE [LARGE SCALE GENOMIC DNA]</scope>
    <source>
        <strain evidence="1 2">NSJ-4</strain>
    </source>
</reference>
<sequence>MVVKYKGQKLRYVKDFHGKEVLWILNPEQIEMPGMIFVGGYSNEYCIFMDTLSDDEQKEIRKQLNSR</sequence>
<dbReference type="EMBL" id="CP060632">
    <property type="protein sequence ID" value="QNL99722.1"/>
    <property type="molecule type" value="Genomic_DNA"/>
</dbReference>
<dbReference type="Proteomes" id="UP000515819">
    <property type="component" value="Chromosome"/>
</dbReference>
<dbReference type="AlphaFoldDB" id="A0A7G9FME1"/>
<evidence type="ECO:0000313" key="1">
    <source>
        <dbReference type="EMBL" id="QNL99722.1"/>
    </source>
</evidence>
<proteinExistence type="predicted"/>
<dbReference type="RefSeq" id="WP_021984163.1">
    <property type="nucleotide sequence ID" value="NZ_CP060632.1"/>
</dbReference>
<protein>
    <submittedName>
        <fullName evidence="1">Uncharacterized protein</fullName>
    </submittedName>
</protein>
<evidence type="ECO:0000313" key="2">
    <source>
        <dbReference type="Proteomes" id="UP000515819"/>
    </source>
</evidence>
<organism evidence="1 2">
    <name type="scientific">Wujia chipingensis</name>
    <dbReference type="NCBI Taxonomy" id="2763670"/>
    <lineage>
        <taxon>Bacteria</taxon>
        <taxon>Bacillati</taxon>
        <taxon>Bacillota</taxon>
        <taxon>Clostridia</taxon>
        <taxon>Lachnospirales</taxon>
        <taxon>Lachnospiraceae</taxon>
        <taxon>Wujia</taxon>
    </lineage>
</organism>
<keyword evidence="2" id="KW-1185">Reference proteome</keyword>
<accession>A0A7G9FME1</accession>
<dbReference type="KEGG" id="wcp:H9Q76_13630"/>
<name>A0A7G9FME1_9FIRM</name>
<gene>
    <name evidence="1" type="ORF">H9Q76_13630</name>
</gene>